<dbReference type="Pfam" id="PF03929">
    <property type="entry name" value="PepSY_TM"/>
    <property type="match status" value="1"/>
</dbReference>
<proteinExistence type="predicted"/>
<feature type="transmembrane region" description="Helical" evidence="1">
    <location>
        <begin position="348"/>
        <end position="372"/>
    </location>
</feature>
<evidence type="ECO:0000313" key="3">
    <source>
        <dbReference type="Proteomes" id="UP000613113"/>
    </source>
</evidence>
<organism evidence="2 3">
    <name type="scientific">Undibacterium griseum</name>
    <dbReference type="NCBI Taxonomy" id="2762295"/>
    <lineage>
        <taxon>Bacteria</taxon>
        <taxon>Pseudomonadati</taxon>
        <taxon>Pseudomonadota</taxon>
        <taxon>Betaproteobacteria</taxon>
        <taxon>Burkholderiales</taxon>
        <taxon>Oxalobacteraceae</taxon>
        <taxon>Undibacterium</taxon>
    </lineage>
</organism>
<feature type="transmembrane region" description="Helical" evidence="1">
    <location>
        <begin position="21"/>
        <end position="40"/>
    </location>
</feature>
<keyword evidence="1" id="KW-0812">Transmembrane</keyword>
<keyword evidence="3" id="KW-1185">Reference proteome</keyword>
<sequence length="382" mass="42067">MLFKAVKPRYWWKLLHRWIGLTLGTILILVAITGTLLTVLRPLDEWIHADLFKVMPETGFASRPSGAGTSAIDTDVLEQVRQRLRSEFGSQTSLRLRPAQQADDSIRAAVHGSWNGVIFYDPHTATELGRRNDHWTLVNFLFELHSTLLLGEAGKTILAIASLAYLLLLISGLVLWWPIRWHHAWSVKLRAGTTRALFDLHRVGGSLFGILIAISVVSGIYMAWRPLSATVTALSGASVMTAPRLSIAATIQHATMHPASLDLQVSNAHTALPAGQVTLVQLPASPNQPIRVRVKLTDDPHPIGLSSVWLHPVTAKVLAVQRWDQLDPGIRAFAVMYPLHIGDLGGVLHTYLVAILGIALATFGGSGIWLWWRRRVKSKTAS</sequence>
<reference evidence="2 3" key="1">
    <citation type="submission" date="2020-08" db="EMBL/GenBank/DDBJ databases">
        <title>Novel species isolated from subtropical streams in China.</title>
        <authorList>
            <person name="Lu H."/>
        </authorList>
    </citation>
    <scope>NUCLEOTIDE SEQUENCE [LARGE SCALE GENOMIC DNA]</scope>
    <source>
        <strain evidence="2 3">FT31W</strain>
    </source>
</reference>
<evidence type="ECO:0000313" key="2">
    <source>
        <dbReference type="EMBL" id="MBC3885225.1"/>
    </source>
</evidence>
<keyword evidence="1" id="KW-0472">Membrane</keyword>
<dbReference type="InterPro" id="IPR005625">
    <property type="entry name" value="PepSY-ass_TM"/>
</dbReference>
<keyword evidence="1" id="KW-1133">Transmembrane helix</keyword>
<comment type="caution">
    <text evidence="2">The sequence shown here is derived from an EMBL/GenBank/DDBJ whole genome shotgun (WGS) entry which is preliminary data.</text>
</comment>
<evidence type="ECO:0000256" key="1">
    <source>
        <dbReference type="SAM" id="Phobius"/>
    </source>
</evidence>
<dbReference type="Proteomes" id="UP000613113">
    <property type="component" value="Unassembled WGS sequence"/>
</dbReference>
<accession>A0ABR6YMV1</accession>
<name>A0ABR6YMV1_9BURK</name>
<feature type="transmembrane region" description="Helical" evidence="1">
    <location>
        <begin position="200"/>
        <end position="224"/>
    </location>
</feature>
<dbReference type="PANTHER" id="PTHR34219">
    <property type="entry name" value="IRON-REGULATED INNER MEMBRANE PROTEIN-RELATED"/>
    <property type="match status" value="1"/>
</dbReference>
<gene>
    <name evidence="2" type="ORF">H8K27_08810</name>
</gene>
<feature type="transmembrane region" description="Helical" evidence="1">
    <location>
        <begin position="157"/>
        <end position="179"/>
    </location>
</feature>
<dbReference type="EMBL" id="JACOGC010000003">
    <property type="protein sequence ID" value="MBC3885225.1"/>
    <property type="molecule type" value="Genomic_DNA"/>
</dbReference>
<protein>
    <submittedName>
        <fullName evidence="2">PepSY domain-containing protein</fullName>
    </submittedName>
</protein>